<dbReference type="EMBL" id="RYZH01000020">
    <property type="protein sequence ID" value="RUL87553.1"/>
    <property type="molecule type" value="Genomic_DNA"/>
</dbReference>
<evidence type="ECO:0000256" key="5">
    <source>
        <dbReference type="ARBA" id="ARBA00023315"/>
    </source>
</evidence>
<dbReference type="PROSITE" id="PS51826">
    <property type="entry name" value="PSBD"/>
    <property type="match status" value="1"/>
</dbReference>
<comment type="cofactor">
    <cofactor evidence="1 6">
        <name>(R)-lipoate</name>
        <dbReference type="ChEBI" id="CHEBI:83088"/>
    </cofactor>
</comment>
<dbReference type="Pfam" id="PF00364">
    <property type="entry name" value="Biotin_lipoyl"/>
    <property type="match status" value="1"/>
</dbReference>
<evidence type="ECO:0000256" key="7">
    <source>
        <dbReference type="SAM" id="MobiDB-lite"/>
    </source>
</evidence>
<gene>
    <name evidence="10" type="ORF">TsocGM_12010</name>
</gene>
<dbReference type="PANTHER" id="PTHR23151:SF90">
    <property type="entry name" value="DIHYDROLIPOYLLYSINE-RESIDUE ACETYLTRANSFERASE COMPONENT OF PYRUVATE DEHYDROGENASE COMPLEX, MITOCHONDRIAL-RELATED"/>
    <property type="match status" value="1"/>
</dbReference>
<evidence type="ECO:0000313" key="10">
    <source>
        <dbReference type="EMBL" id="RUL87553.1"/>
    </source>
</evidence>
<dbReference type="SUPFAM" id="SSF47005">
    <property type="entry name" value="Peripheral subunit-binding domain of 2-oxo acid dehydrogenase complex"/>
    <property type="match status" value="1"/>
</dbReference>
<dbReference type="InterPro" id="IPR011053">
    <property type="entry name" value="Single_hybrid_motif"/>
</dbReference>
<dbReference type="PROSITE" id="PS50968">
    <property type="entry name" value="BIOTINYL_LIPOYL"/>
    <property type="match status" value="1"/>
</dbReference>
<dbReference type="Gene3D" id="4.10.320.10">
    <property type="entry name" value="E3-binding domain"/>
    <property type="match status" value="1"/>
</dbReference>
<dbReference type="GO" id="GO:0006086">
    <property type="term" value="P:pyruvate decarboxylation to acetyl-CoA"/>
    <property type="evidence" value="ECO:0007669"/>
    <property type="project" value="InterPro"/>
</dbReference>
<sequence length="438" mass="45818">MPVEVTMAKLSPTMESGQLVKWNVKVGDPVKEGDVLAEIQTDKAVMPMEAFDDGTVALLDVAEGDEVALGQRVLVLAKKGEDPAQVAEQLKEGDAKAGGAAGPVQEAVAAGAPTAAGSAYGHSTAANGQQAGDASSSAPGGRIRSSPLARKIAERAGVDLGQIPGSGPNGRIIRRDVEAFLRDRSAAPASAPTAAPAPSMPMPVATGPVRQTQRVPHSRMRKTIAQRMLQAKQSAPEIHVTADIRMDRVVALREQLNAQLAKQKIKLSVSDFVTKAVAMALRQHPGLNATYEAEEMVLHGQINIGIAVALEGGLIVPVLPDADRLGLVEIRQGTLALTEAARSNTLTPKQMMGSTFTISNLGMYGVKQFDAILNLPEVGILAVGSIEARPVVENGQLVAGQVMTVTLTADHRAVDGAMAAEFVRTLKGFLEEPASMLL</sequence>
<feature type="domain" description="Lipoyl-binding" evidence="8">
    <location>
        <begin position="2"/>
        <end position="77"/>
    </location>
</feature>
<dbReference type="GO" id="GO:0016746">
    <property type="term" value="F:acyltransferase activity"/>
    <property type="evidence" value="ECO:0007669"/>
    <property type="project" value="UniProtKB-KW"/>
</dbReference>
<feature type="domain" description="Peripheral subunit-binding (PSBD)" evidence="9">
    <location>
        <begin position="144"/>
        <end position="181"/>
    </location>
</feature>
<dbReference type="InterPro" id="IPR023213">
    <property type="entry name" value="CAT-like_dom_sf"/>
</dbReference>
<dbReference type="Proteomes" id="UP000280296">
    <property type="component" value="Unassembled WGS sequence"/>
</dbReference>
<dbReference type="Gene3D" id="3.30.559.10">
    <property type="entry name" value="Chloramphenicol acetyltransferase-like domain"/>
    <property type="match status" value="1"/>
</dbReference>
<feature type="compositionally biased region" description="Polar residues" evidence="7">
    <location>
        <begin position="124"/>
        <end position="138"/>
    </location>
</feature>
<comment type="caution">
    <text evidence="10">The sequence shown here is derived from an EMBL/GenBank/DDBJ whole genome shotgun (WGS) entry which is preliminary data.</text>
</comment>
<dbReference type="Pfam" id="PF02817">
    <property type="entry name" value="E3_binding"/>
    <property type="match status" value="1"/>
</dbReference>
<evidence type="ECO:0000256" key="4">
    <source>
        <dbReference type="ARBA" id="ARBA00022823"/>
    </source>
</evidence>
<keyword evidence="3 6" id="KW-0808">Transferase</keyword>
<evidence type="ECO:0000313" key="11">
    <source>
        <dbReference type="Proteomes" id="UP000280296"/>
    </source>
</evidence>
<evidence type="ECO:0000259" key="9">
    <source>
        <dbReference type="PROSITE" id="PS51826"/>
    </source>
</evidence>
<evidence type="ECO:0000259" key="8">
    <source>
        <dbReference type="PROSITE" id="PS50968"/>
    </source>
</evidence>
<evidence type="ECO:0000256" key="6">
    <source>
        <dbReference type="RuleBase" id="RU003423"/>
    </source>
</evidence>
<keyword evidence="5 6" id="KW-0012">Acyltransferase</keyword>
<dbReference type="AlphaFoldDB" id="A0A432MJH3"/>
<dbReference type="InterPro" id="IPR036625">
    <property type="entry name" value="E3-bd_dom_sf"/>
</dbReference>
<dbReference type="InterPro" id="IPR001078">
    <property type="entry name" value="2-oxoacid_DH_actylTfrase"/>
</dbReference>
<comment type="similarity">
    <text evidence="2 6">Belongs to the 2-oxoacid dehydrogenase family.</text>
</comment>
<dbReference type="EC" id="2.3.1.-" evidence="6"/>
<dbReference type="InterPro" id="IPR045257">
    <property type="entry name" value="E2/Pdx1"/>
</dbReference>
<dbReference type="InterPro" id="IPR000089">
    <property type="entry name" value="Biotin_lipoyl"/>
</dbReference>
<dbReference type="InterPro" id="IPR004167">
    <property type="entry name" value="PSBD"/>
</dbReference>
<proteinExistence type="inferred from homology"/>
<feature type="region of interest" description="Disordered" evidence="7">
    <location>
        <begin position="116"/>
        <end position="144"/>
    </location>
</feature>
<dbReference type="FunFam" id="3.30.559.10:FF:000007">
    <property type="entry name" value="Dihydrolipoamide acetyltransferase component of pyruvate dehydrogenase complex"/>
    <property type="match status" value="1"/>
</dbReference>
<dbReference type="Gene3D" id="2.40.50.100">
    <property type="match status" value="1"/>
</dbReference>
<evidence type="ECO:0000256" key="1">
    <source>
        <dbReference type="ARBA" id="ARBA00001938"/>
    </source>
</evidence>
<protein>
    <recommendedName>
        <fullName evidence="6">Dihydrolipoamide acetyltransferase component of pyruvate dehydrogenase complex</fullName>
        <ecNumber evidence="6">2.3.1.-</ecNumber>
    </recommendedName>
</protein>
<reference evidence="10 11" key="1">
    <citation type="submission" date="2018-12" db="EMBL/GenBank/DDBJ databases">
        <authorList>
            <person name="Toschakov S.V."/>
        </authorList>
    </citation>
    <scope>NUCLEOTIDE SEQUENCE [LARGE SCALE GENOMIC DNA]</scope>
    <source>
        <strain evidence="10 11">GM2012</strain>
    </source>
</reference>
<evidence type="ECO:0000256" key="2">
    <source>
        <dbReference type="ARBA" id="ARBA00007317"/>
    </source>
</evidence>
<dbReference type="InterPro" id="IPR003016">
    <property type="entry name" value="2-oxoA_DH_lipoyl-BS"/>
</dbReference>
<evidence type="ECO:0000256" key="3">
    <source>
        <dbReference type="ARBA" id="ARBA00022679"/>
    </source>
</evidence>
<dbReference type="CDD" id="cd06849">
    <property type="entry name" value="lipoyl_domain"/>
    <property type="match status" value="1"/>
</dbReference>
<dbReference type="SUPFAM" id="SSF51230">
    <property type="entry name" value="Single hybrid motif"/>
    <property type="match status" value="1"/>
</dbReference>
<feature type="compositionally biased region" description="Low complexity" evidence="7">
    <location>
        <begin position="186"/>
        <end position="206"/>
    </location>
</feature>
<keyword evidence="11" id="KW-1185">Reference proteome</keyword>
<organism evidence="10 11">
    <name type="scientific">Tautonia sociabilis</name>
    <dbReference type="NCBI Taxonomy" id="2080755"/>
    <lineage>
        <taxon>Bacteria</taxon>
        <taxon>Pseudomonadati</taxon>
        <taxon>Planctomycetota</taxon>
        <taxon>Planctomycetia</taxon>
        <taxon>Isosphaerales</taxon>
        <taxon>Isosphaeraceae</taxon>
        <taxon>Tautonia</taxon>
    </lineage>
</organism>
<reference evidence="10 11" key="2">
    <citation type="submission" date="2019-01" db="EMBL/GenBank/DDBJ databases">
        <title>Tautonia sociabilis, a novel thermotolerant planctomycete of Isosphaeraceae family, isolated from a 4000 m deep subterranean habitat.</title>
        <authorList>
            <person name="Kovaleva O.L."/>
            <person name="Elcheninov A.G."/>
            <person name="Van Heerden E."/>
            <person name="Toshchakov S.V."/>
            <person name="Novikov A."/>
            <person name="Bonch-Osmolovskaya E.A."/>
            <person name="Kublanov I.V."/>
        </authorList>
    </citation>
    <scope>NUCLEOTIDE SEQUENCE [LARGE SCALE GENOMIC DNA]</scope>
    <source>
        <strain evidence="10 11">GM2012</strain>
    </source>
</reference>
<dbReference type="SUPFAM" id="SSF52777">
    <property type="entry name" value="CoA-dependent acyltransferases"/>
    <property type="match status" value="1"/>
</dbReference>
<dbReference type="Pfam" id="PF00198">
    <property type="entry name" value="2-oxoacid_dh"/>
    <property type="match status" value="1"/>
</dbReference>
<dbReference type="PROSITE" id="PS00189">
    <property type="entry name" value="LIPOYL"/>
    <property type="match status" value="1"/>
</dbReference>
<accession>A0A432MJH3</accession>
<dbReference type="OrthoDB" id="9805770at2"/>
<dbReference type="PANTHER" id="PTHR23151">
    <property type="entry name" value="DIHYDROLIPOAMIDE ACETYL/SUCCINYL-TRANSFERASE-RELATED"/>
    <property type="match status" value="1"/>
</dbReference>
<dbReference type="RefSeq" id="WP_126725611.1">
    <property type="nucleotide sequence ID" value="NZ_RYZH01000020.1"/>
</dbReference>
<feature type="region of interest" description="Disordered" evidence="7">
    <location>
        <begin position="185"/>
        <end position="216"/>
    </location>
</feature>
<name>A0A432MJH3_9BACT</name>
<dbReference type="GO" id="GO:0045254">
    <property type="term" value="C:pyruvate dehydrogenase complex"/>
    <property type="evidence" value="ECO:0007669"/>
    <property type="project" value="InterPro"/>
</dbReference>
<keyword evidence="4 6" id="KW-0450">Lipoyl</keyword>